<dbReference type="GO" id="GO:0003746">
    <property type="term" value="F:translation elongation factor activity"/>
    <property type="evidence" value="ECO:0007669"/>
    <property type="project" value="UniProtKB-KW"/>
</dbReference>
<gene>
    <name evidence="6" type="ORF">POCTA_138.1.T1490023</name>
</gene>
<evidence type="ECO:0000313" key="7">
    <source>
        <dbReference type="Proteomes" id="UP000683925"/>
    </source>
</evidence>
<name>A0A8S1Y9L2_PAROT</name>
<dbReference type="GO" id="GO:0043022">
    <property type="term" value="F:ribosome binding"/>
    <property type="evidence" value="ECO:0007669"/>
    <property type="project" value="TreeGrafter"/>
</dbReference>
<protein>
    <recommendedName>
        <fullName evidence="5">Translation elongation factor EFG/EF2 domain-containing protein</fullName>
    </recommendedName>
</protein>
<evidence type="ECO:0000256" key="3">
    <source>
        <dbReference type="ARBA" id="ARBA00022917"/>
    </source>
</evidence>
<organism evidence="6 7">
    <name type="scientific">Paramecium octaurelia</name>
    <dbReference type="NCBI Taxonomy" id="43137"/>
    <lineage>
        <taxon>Eukaryota</taxon>
        <taxon>Sar</taxon>
        <taxon>Alveolata</taxon>
        <taxon>Ciliophora</taxon>
        <taxon>Intramacronucleata</taxon>
        <taxon>Oligohymenophorea</taxon>
        <taxon>Peniculida</taxon>
        <taxon>Parameciidae</taxon>
        <taxon>Paramecium</taxon>
    </lineage>
</organism>
<evidence type="ECO:0000256" key="2">
    <source>
        <dbReference type="ARBA" id="ARBA00022768"/>
    </source>
</evidence>
<keyword evidence="7" id="KW-1185">Reference proteome</keyword>
<dbReference type="GO" id="GO:0003924">
    <property type="term" value="F:GTPase activity"/>
    <property type="evidence" value="ECO:0007669"/>
    <property type="project" value="TreeGrafter"/>
</dbReference>
<evidence type="ECO:0000256" key="4">
    <source>
        <dbReference type="SAM" id="Phobius"/>
    </source>
</evidence>
<dbReference type="EMBL" id="CAJJDP010000151">
    <property type="protein sequence ID" value="CAD8209888.1"/>
    <property type="molecule type" value="Genomic_DNA"/>
</dbReference>
<sequence length="393" mass="45487">MAKSANQHNRLCAQATSLNENLQITIEKGLTTNNSKSGANILAQEYDWNKDKALKIWTFGPDDIGQKNLCDQTTAVQHINEIRESVSFAWQQFNQEGALCQENLRGVGVNILDCVLIAETIHRGEGQIIPTALRLHSATQTIRTNLLTEVTVPKQVTAGVYSCLSIRQGIIIEEEQIVGSPLKRIHQWFNHLFMLLIQNPQHQAKHFRKVNLIIGLSQVKSLDSKPMKQYSVFVKGKDQDLYQRSIIQFNKIAIQQLIHKIITQHSKLNLCFLNPKLLFHQVCFYTQDCSYLLIRKSGHQKYLFVEQYSKLCSFILNYFKLKVKLQKAIYYYYYKSAAFELINNQISTCIFYLNQPHSQIFTRRFLFDMQEKRKYIPSLINLTILVVLILVIN</sequence>
<keyword evidence="1" id="KW-0963">Cytoplasm</keyword>
<dbReference type="GO" id="GO:0005525">
    <property type="term" value="F:GTP binding"/>
    <property type="evidence" value="ECO:0007669"/>
    <property type="project" value="InterPro"/>
</dbReference>
<feature type="transmembrane region" description="Helical" evidence="4">
    <location>
        <begin position="375"/>
        <end position="392"/>
    </location>
</feature>
<dbReference type="PANTHER" id="PTHR42908:SF10">
    <property type="entry name" value="EUKARYOTIC TRANSLATION ELONGATION FACTOR 2"/>
    <property type="match status" value="1"/>
</dbReference>
<dbReference type="CDD" id="cd01681">
    <property type="entry name" value="aeEF2_snRNP_like_IV"/>
    <property type="match status" value="1"/>
</dbReference>
<dbReference type="InterPro" id="IPR005517">
    <property type="entry name" value="Transl_elong_EFG/EF2_IV"/>
</dbReference>
<dbReference type="Pfam" id="PF03764">
    <property type="entry name" value="EFG_IV"/>
    <property type="match status" value="1"/>
</dbReference>
<evidence type="ECO:0000256" key="1">
    <source>
        <dbReference type="ARBA" id="ARBA00022490"/>
    </source>
</evidence>
<keyword evidence="4" id="KW-1133">Transmembrane helix</keyword>
<dbReference type="PANTHER" id="PTHR42908">
    <property type="entry name" value="TRANSLATION ELONGATION FACTOR-RELATED"/>
    <property type="match status" value="1"/>
</dbReference>
<proteinExistence type="predicted"/>
<evidence type="ECO:0000259" key="5">
    <source>
        <dbReference type="Pfam" id="PF03764"/>
    </source>
</evidence>
<dbReference type="Proteomes" id="UP000683925">
    <property type="component" value="Unassembled WGS sequence"/>
</dbReference>
<keyword evidence="4" id="KW-0472">Membrane</keyword>
<keyword evidence="2" id="KW-0251">Elongation factor</keyword>
<keyword evidence="4" id="KW-0812">Transmembrane</keyword>
<evidence type="ECO:0000313" key="6">
    <source>
        <dbReference type="EMBL" id="CAD8209888.1"/>
    </source>
</evidence>
<dbReference type="GO" id="GO:1990904">
    <property type="term" value="C:ribonucleoprotein complex"/>
    <property type="evidence" value="ECO:0007669"/>
    <property type="project" value="TreeGrafter"/>
</dbReference>
<dbReference type="GO" id="GO:0005829">
    <property type="term" value="C:cytosol"/>
    <property type="evidence" value="ECO:0007669"/>
    <property type="project" value="TreeGrafter"/>
</dbReference>
<accession>A0A8S1Y9L2</accession>
<keyword evidence="3" id="KW-0648">Protein biosynthesis</keyword>
<comment type="caution">
    <text evidence="6">The sequence shown here is derived from an EMBL/GenBank/DDBJ whole genome shotgun (WGS) entry which is preliminary data.</text>
</comment>
<dbReference type="AlphaFoldDB" id="A0A8S1Y9L2"/>
<reference evidence="6" key="1">
    <citation type="submission" date="2021-01" db="EMBL/GenBank/DDBJ databases">
        <authorList>
            <consortium name="Genoscope - CEA"/>
            <person name="William W."/>
        </authorList>
    </citation>
    <scope>NUCLEOTIDE SEQUENCE</scope>
</reference>
<feature type="domain" description="Translation elongation factor EFG/EF2" evidence="5">
    <location>
        <begin position="33"/>
        <end position="134"/>
    </location>
</feature>